<feature type="region of interest" description="Disordered" evidence="1">
    <location>
        <begin position="667"/>
        <end position="706"/>
    </location>
</feature>
<feature type="compositionally biased region" description="Basic and acidic residues" evidence="1">
    <location>
        <begin position="34"/>
        <end position="43"/>
    </location>
</feature>
<gene>
    <name evidence="2" type="ORF">AMAG_08250</name>
</gene>
<evidence type="ECO:0000313" key="2">
    <source>
        <dbReference type="EMBL" id="KNE63084.1"/>
    </source>
</evidence>
<dbReference type="Proteomes" id="UP000054350">
    <property type="component" value="Unassembled WGS sequence"/>
</dbReference>
<evidence type="ECO:0000256" key="1">
    <source>
        <dbReference type="SAM" id="MobiDB-lite"/>
    </source>
</evidence>
<sequence>MPPAADKRAKRDEVEAATGLLAGSAASPATLHADIGRDHDHDAAATQQHSDARDDAPLLAASESSAVPSTSPPPYAPPTPRRHAHRGFARSSNRAYQPVAANDHDLDHDTDHSRAYAAPASPPMPADDGSAPESSASATDRSPPRAPKANPCLQPLTTFIKTIGACGAVGLLTLALVLATAGSMYHFGAAPEAPVRSPDFDRGSGGGTASDLPPLSPLPGLPGMSHDCGRSGPPVALVQRAWTVPIPAAVNDATALVRPEWTLRANVTGMTTGRIEYRFVESCPHSDPTAAQTGVAAAGNADKSSSSPASPPSRDSSATPSASGDAAPAAAPAAPAAPASDASSVLASVAAELAAAARRLPERLGAAVGATAAPAPPALIAAIDVLVTSSPVHAALLQDRIHVLVHPVADPTAAAPAWTVDVVTPRHLRGVPAYPPPCLDTVVRITLRRTAAACPTPATGPAAAPPSLVSRLTGSAAVLDPAVPAPLHVQGVAENLHHVAYAVYAPGERHLRPGSPDDAKLAPMAASVHMAGANSNLHVLARHVPFRDDGSWLGKHLATTDELPPLQRRGDDKGENENDWMRPDVWRLHARDRIQLTTANGYIRGPVAVGGGAEVGNDAPVPSIAASTTNGRVHVAVVQPVRGGSKVRASAVNGGVRVLVVPDPLVPPPHAPEPKKAAPARPAGNAVAAGSSWWPSSSAADPPADPPALPPYLARVDVKASSVIGSARAKVVHTPSGRPSADRWRWTAMAAVDDDEEGGSVQSVGIGGAASGAWTRRAHAGTTPVAASVAASVVNGHVEVELLD</sequence>
<feature type="compositionally biased region" description="Low complexity" evidence="1">
    <location>
        <begin position="289"/>
        <end position="336"/>
    </location>
</feature>
<dbReference type="VEuPathDB" id="FungiDB:AMAG_08250"/>
<feature type="region of interest" description="Disordered" evidence="1">
    <location>
        <begin position="284"/>
        <end position="336"/>
    </location>
</feature>
<feature type="compositionally biased region" description="Basic and acidic residues" evidence="1">
    <location>
        <begin position="103"/>
        <end position="114"/>
    </location>
</feature>
<feature type="region of interest" description="Disordered" evidence="1">
    <location>
        <begin position="103"/>
        <end position="150"/>
    </location>
</feature>
<feature type="compositionally biased region" description="Pro residues" evidence="1">
    <location>
        <begin position="70"/>
        <end position="79"/>
    </location>
</feature>
<feature type="compositionally biased region" description="Low complexity" evidence="1">
    <location>
        <begin position="16"/>
        <end position="30"/>
    </location>
</feature>
<dbReference type="AlphaFoldDB" id="A0A0L0SL27"/>
<feature type="region of interest" description="Disordered" evidence="1">
    <location>
        <begin position="1"/>
        <end position="91"/>
    </location>
</feature>
<accession>A0A0L0SL27</accession>
<reference evidence="2 3" key="1">
    <citation type="submission" date="2009-11" db="EMBL/GenBank/DDBJ databases">
        <title>Annotation of Allomyces macrogynus ATCC 38327.</title>
        <authorList>
            <consortium name="The Broad Institute Genome Sequencing Platform"/>
            <person name="Russ C."/>
            <person name="Cuomo C."/>
            <person name="Burger G."/>
            <person name="Gray M.W."/>
            <person name="Holland P.W.H."/>
            <person name="King N."/>
            <person name="Lang F.B.F."/>
            <person name="Roger A.J."/>
            <person name="Ruiz-Trillo I."/>
            <person name="Young S.K."/>
            <person name="Zeng Q."/>
            <person name="Gargeya S."/>
            <person name="Fitzgerald M."/>
            <person name="Haas B."/>
            <person name="Abouelleil A."/>
            <person name="Alvarado L."/>
            <person name="Arachchi H.M."/>
            <person name="Berlin A."/>
            <person name="Chapman S.B."/>
            <person name="Gearin G."/>
            <person name="Goldberg J."/>
            <person name="Griggs A."/>
            <person name="Gujja S."/>
            <person name="Hansen M."/>
            <person name="Heiman D."/>
            <person name="Howarth C."/>
            <person name="Larimer J."/>
            <person name="Lui A."/>
            <person name="MacDonald P.J.P."/>
            <person name="McCowen C."/>
            <person name="Montmayeur A."/>
            <person name="Murphy C."/>
            <person name="Neiman D."/>
            <person name="Pearson M."/>
            <person name="Priest M."/>
            <person name="Roberts A."/>
            <person name="Saif S."/>
            <person name="Shea T."/>
            <person name="Sisk P."/>
            <person name="Stolte C."/>
            <person name="Sykes S."/>
            <person name="Wortman J."/>
            <person name="Nusbaum C."/>
            <person name="Birren B."/>
        </authorList>
    </citation>
    <scope>NUCLEOTIDE SEQUENCE [LARGE SCALE GENOMIC DNA]</scope>
    <source>
        <strain evidence="2 3">ATCC 38327</strain>
    </source>
</reference>
<protein>
    <submittedName>
        <fullName evidence="2">Uncharacterized protein</fullName>
    </submittedName>
</protein>
<feature type="compositionally biased region" description="Low complexity" evidence="1">
    <location>
        <begin position="60"/>
        <end position="69"/>
    </location>
</feature>
<name>A0A0L0SL27_ALLM3</name>
<feature type="compositionally biased region" description="Low complexity" evidence="1">
    <location>
        <begin position="677"/>
        <end position="702"/>
    </location>
</feature>
<dbReference type="EMBL" id="GG745341">
    <property type="protein sequence ID" value="KNE63084.1"/>
    <property type="molecule type" value="Genomic_DNA"/>
</dbReference>
<evidence type="ECO:0000313" key="3">
    <source>
        <dbReference type="Proteomes" id="UP000054350"/>
    </source>
</evidence>
<keyword evidence="3" id="KW-1185">Reference proteome</keyword>
<proteinExistence type="predicted"/>
<organism evidence="2 3">
    <name type="scientific">Allomyces macrogynus (strain ATCC 38327)</name>
    <name type="common">Allomyces javanicus var. macrogynus</name>
    <dbReference type="NCBI Taxonomy" id="578462"/>
    <lineage>
        <taxon>Eukaryota</taxon>
        <taxon>Fungi</taxon>
        <taxon>Fungi incertae sedis</taxon>
        <taxon>Blastocladiomycota</taxon>
        <taxon>Blastocladiomycetes</taxon>
        <taxon>Blastocladiales</taxon>
        <taxon>Blastocladiaceae</taxon>
        <taxon>Allomyces</taxon>
    </lineage>
</organism>
<feature type="region of interest" description="Disordered" evidence="1">
    <location>
        <begin position="190"/>
        <end position="229"/>
    </location>
</feature>
<feature type="compositionally biased region" description="Basic and acidic residues" evidence="1">
    <location>
        <begin position="1"/>
        <end position="14"/>
    </location>
</feature>
<reference evidence="3" key="2">
    <citation type="submission" date="2009-11" db="EMBL/GenBank/DDBJ databases">
        <title>The Genome Sequence of Allomyces macrogynus strain ATCC 38327.</title>
        <authorList>
            <consortium name="The Broad Institute Genome Sequencing Platform"/>
            <person name="Russ C."/>
            <person name="Cuomo C."/>
            <person name="Shea T."/>
            <person name="Young S.K."/>
            <person name="Zeng Q."/>
            <person name="Koehrsen M."/>
            <person name="Haas B."/>
            <person name="Borodovsky M."/>
            <person name="Guigo R."/>
            <person name="Alvarado L."/>
            <person name="Berlin A."/>
            <person name="Borenstein D."/>
            <person name="Chen Z."/>
            <person name="Engels R."/>
            <person name="Freedman E."/>
            <person name="Gellesch M."/>
            <person name="Goldberg J."/>
            <person name="Griggs A."/>
            <person name="Gujja S."/>
            <person name="Heiman D."/>
            <person name="Hepburn T."/>
            <person name="Howarth C."/>
            <person name="Jen D."/>
            <person name="Larson L."/>
            <person name="Lewis B."/>
            <person name="Mehta T."/>
            <person name="Park D."/>
            <person name="Pearson M."/>
            <person name="Roberts A."/>
            <person name="Saif S."/>
            <person name="Shenoy N."/>
            <person name="Sisk P."/>
            <person name="Stolte C."/>
            <person name="Sykes S."/>
            <person name="Walk T."/>
            <person name="White J."/>
            <person name="Yandava C."/>
            <person name="Burger G."/>
            <person name="Gray M.W."/>
            <person name="Holland P.W.H."/>
            <person name="King N."/>
            <person name="Lang F.B.F."/>
            <person name="Roger A.J."/>
            <person name="Ruiz-Trillo I."/>
            <person name="Lander E."/>
            <person name="Nusbaum C."/>
        </authorList>
    </citation>
    <scope>NUCLEOTIDE SEQUENCE [LARGE SCALE GENOMIC DNA]</scope>
    <source>
        <strain evidence="3">ATCC 38327</strain>
    </source>
</reference>
<dbReference type="OrthoDB" id="5584779at2759"/>